<name>A0ACC2QMV8_9NEOP</name>
<evidence type="ECO:0000313" key="1">
    <source>
        <dbReference type="EMBL" id="KAJ8719785.1"/>
    </source>
</evidence>
<accession>A0ACC2QMV8</accession>
<comment type="caution">
    <text evidence="1">The sequence shown here is derived from an EMBL/GenBank/DDBJ whole genome shotgun (WGS) entry which is preliminary data.</text>
</comment>
<dbReference type="Proteomes" id="UP001231649">
    <property type="component" value="Chromosome 3"/>
</dbReference>
<sequence length="207" mass="22914">MNTLWPLVFLFAFTQFVVCRDFYLGMFRRNDFLVAQDVLYKAPSSFGITTASYGRLFKCPITYFRVVDRLGVGRGPITSIVRGGLKKKFITVRIKSTYRLPISVNIYVGCENKQPSTFRTTRVTPTTLAPSNDQNADPTTTEKSAISVPPGEGSDEDNGSKNKTDNDNGNPDDAPDDDKNDGETTPEPEGEDKGEGEPEPEEPDSKK</sequence>
<protein>
    <submittedName>
        <fullName evidence="1">Uncharacterized protein</fullName>
    </submittedName>
</protein>
<organism evidence="1 2">
    <name type="scientific">Mythimna loreyi</name>
    <dbReference type="NCBI Taxonomy" id="667449"/>
    <lineage>
        <taxon>Eukaryota</taxon>
        <taxon>Metazoa</taxon>
        <taxon>Ecdysozoa</taxon>
        <taxon>Arthropoda</taxon>
        <taxon>Hexapoda</taxon>
        <taxon>Insecta</taxon>
        <taxon>Pterygota</taxon>
        <taxon>Neoptera</taxon>
        <taxon>Endopterygota</taxon>
        <taxon>Lepidoptera</taxon>
        <taxon>Glossata</taxon>
        <taxon>Ditrysia</taxon>
        <taxon>Noctuoidea</taxon>
        <taxon>Noctuidae</taxon>
        <taxon>Noctuinae</taxon>
        <taxon>Hadenini</taxon>
        <taxon>Mythimna</taxon>
    </lineage>
</organism>
<proteinExistence type="predicted"/>
<gene>
    <name evidence="1" type="ORF">PYW08_011960</name>
</gene>
<keyword evidence="2" id="KW-1185">Reference proteome</keyword>
<reference evidence="1" key="1">
    <citation type="submission" date="2023-03" db="EMBL/GenBank/DDBJ databases">
        <title>Chromosome-level genomes of two armyworms, Mythimna separata and Mythimna loreyi, provide insights into the biosynthesis and reception of sex pheromones.</title>
        <authorList>
            <person name="Zhao H."/>
        </authorList>
    </citation>
    <scope>NUCLEOTIDE SEQUENCE</scope>
    <source>
        <strain evidence="1">BeijingLab</strain>
    </source>
</reference>
<dbReference type="EMBL" id="CM056779">
    <property type="protein sequence ID" value="KAJ8719785.1"/>
    <property type="molecule type" value="Genomic_DNA"/>
</dbReference>
<evidence type="ECO:0000313" key="2">
    <source>
        <dbReference type="Proteomes" id="UP001231649"/>
    </source>
</evidence>